<name>A0A915J2E2_ROMCU</name>
<sequence length="106" mass="10875">MPTDSSLASSQSSKFQLALPALPPTSIIPGTDVHTSSQSTSTANILGTAEAHALIDTGTQCSVLSSGLVKHALDKQSLQLPICGKIKVANDAIVKAHGLVVVIMEL</sequence>
<dbReference type="GO" id="GO:0006508">
    <property type="term" value="P:proteolysis"/>
    <property type="evidence" value="ECO:0007669"/>
    <property type="project" value="InterPro"/>
</dbReference>
<accession>A0A915J2E2</accession>
<dbReference type="GO" id="GO:0004190">
    <property type="term" value="F:aspartic-type endopeptidase activity"/>
    <property type="evidence" value="ECO:0007669"/>
    <property type="project" value="InterPro"/>
</dbReference>
<dbReference type="InterPro" id="IPR001969">
    <property type="entry name" value="Aspartic_peptidase_AS"/>
</dbReference>
<keyword evidence="1" id="KW-1185">Reference proteome</keyword>
<evidence type="ECO:0000313" key="1">
    <source>
        <dbReference type="Proteomes" id="UP000887565"/>
    </source>
</evidence>
<dbReference type="WBParaSite" id="nRc.2.0.1.t19867-RA">
    <property type="protein sequence ID" value="nRc.2.0.1.t19867-RA"/>
    <property type="gene ID" value="nRc.2.0.1.g19867"/>
</dbReference>
<evidence type="ECO:0000313" key="2">
    <source>
        <dbReference type="WBParaSite" id="nRc.2.0.1.t19867-RA"/>
    </source>
</evidence>
<dbReference type="AlphaFoldDB" id="A0A915J2E2"/>
<dbReference type="PROSITE" id="PS00141">
    <property type="entry name" value="ASP_PROTEASE"/>
    <property type="match status" value="1"/>
</dbReference>
<dbReference type="Proteomes" id="UP000887565">
    <property type="component" value="Unplaced"/>
</dbReference>
<protein>
    <submittedName>
        <fullName evidence="2">Peptidase A2 domain-containing protein</fullName>
    </submittedName>
</protein>
<reference evidence="2" key="1">
    <citation type="submission" date="2022-11" db="UniProtKB">
        <authorList>
            <consortium name="WormBaseParasite"/>
        </authorList>
    </citation>
    <scope>IDENTIFICATION</scope>
</reference>
<proteinExistence type="predicted"/>
<organism evidence="1 2">
    <name type="scientific">Romanomermis culicivorax</name>
    <name type="common">Nematode worm</name>
    <dbReference type="NCBI Taxonomy" id="13658"/>
    <lineage>
        <taxon>Eukaryota</taxon>
        <taxon>Metazoa</taxon>
        <taxon>Ecdysozoa</taxon>
        <taxon>Nematoda</taxon>
        <taxon>Enoplea</taxon>
        <taxon>Dorylaimia</taxon>
        <taxon>Mermithida</taxon>
        <taxon>Mermithoidea</taxon>
        <taxon>Mermithidae</taxon>
        <taxon>Romanomermis</taxon>
    </lineage>
</organism>